<dbReference type="PROSITE" id="PS51848">
    <property type="entry name" value="BMERB"/>
    <property type="match status" value="1"/>
</dbReference>
<evidence type="ECO:0000313" key="3">
    <source>
        <dbReference type="EMBL" id="PIO40044.1"/>
    </source>
</evidence>
<keyword evidence="1" id="KW-0175">Coiled coil</keyword>
<sequence>MVDWFKLIHEKQLLLRQESELNYTSKQQALEEKQQNVETELRNLMDKPDHLKSPRDKKRESELLDKYLLIVNDRSEIIECLDEDRL</sequence>
<gene>
    <name evidence="3" type="ORF">AB205_0161030</name>
</gene>
<accession>A0A2G9SIZ9</accession>
<protein>
    <recommendedName>
        <fullName evidence="2">BMERB domain-containing protein</fullName>
    </recommendedName>
</protein>
<feature type="coiled-coil region" evidence="1">
    <location>
        <begin position="16"/>
        <end position="47"/>
    </location>
</feature>
<dbReference type="InterPro" id="IPR022735">
    <property type="entry name" value="bMERB_dom"/>
</dbReference>
<dbReference type="SMART" id="SM01203">
    <property type="entry name" value="DUF3585"/>
    <property type="match status" value="1"/>
</dbReference>
<evidence type="ECO:0000259" key="2">
    <source>
        <dbReference type="PROSITE" id="PS51848"/>
    </source>
</evidence>
<evidence type="ECO:0000256" key="1">
    <source>
        <dbReference type="SAM" id="Coils"/>
    </source>
</evidence>
<dbReference type="OrthoDB" id="8062037at2759"/>
<proteinExistence type="predicted"/>
<dbReference type="PANTHER" id="PTHR23167">
    <property type="entry name" value="CALPONIN HOMOLOGY DOMAIN-CONTAINING PROTEIN DDB_G0272472-RELATED"/>
    <property type="match status" value="1"/>
</dbReference>
<dbReference type="Pfam" id="PF12130">
    <property type="entry name" value="bMERB_dom"/>
    <property type="match status" value="1"/>
</dbReference>
<reference evidence="3" key="1">
    <citation type="submission" date="2017-08" db="EMBL/GenBank/DDBJ databases">
        <title>Assembly of the North American Bullfrog Genome.</title>
        <authorList>
            <person name="Warren R.L."/>
            <person name="Vandervalk B.P."/>
            <person name="Kucuk E."/>
            <person name="Birol I."/>
            <person name="Helbing C."/>
            <person name="Pandoh P."/>
            <person name="Behsaz B."/>
            <person name="Mohamadi H."/>
            <person name="Chu J."/>
            <person name="Jackman S."/>
            <person name="Hammond S.A."/>
            <person name="Veldhoen N."/>
            <person name="Kirk H."/>
            <person name="Zhao Y."/>
            <person name="Coope R."/>
            <person name="Pleasance S."/>
            <person name="Moore R."/>
            <person name="Holt R."/>
        </authorList>
    </citation>
    <scope>NUCLEOTIDE SEQUENCE</scope>
    <source>
        <strain evidence="3">Bruno</strain>
        <tissue evidence="3">Liver</tissue>
    </source>
</reference>
<organism evidence="3">
    <name type="scientific">Aquarana catesbeiana</name>
    <name type="common">American bullfrog</name>
    <name type="synonym">Rana catesbeiana</name>
    <dbReference type="NCBI Taxonomy" id="8400"/>
    <lineage>
        <taxon>Eukaryota</taxon>
        <taxon>Metazoa</taxon>
        <taxon>Chordata</taxon>
        <taxon>Craniata</taxon>
        <taxon>Vertebrata</taxon>
        <taxon>Euteleostomi</taxon>
        <taxon>Amphibia</taxon>
        <taxon>Batrachia</taxon>
        <taxon>Anura</taxon>
        <taxon>Neobatrachia</taxon>
        <taxon>Ranoidea</taxon>
        <taxon>Ranidae</taxon>
        <taxon>Aquarana</taxon>
    </lineage>
</organism>
<feature type="non-terminal residue" evidence="3">
    <location>
        <position position="86"/>
    </location>
</feature>
<dbReference type="InterPro" id="IPR050540">
    <property type="entry name" value="F-actin_Monoox_Mical"/>
</dbReference>
<dbReference type="AlphaFoldDB" id="A0A2G9SIZ9"/>
<dbReference type="PANTHER" id="PTHR23167:SF87">
    <property type="entry name" value="MICAL-LIKE PROTEIN 2"/>
    <property type="match status" value="1"/>
</dbReference>
<name>A0A2G9SIZ9_AQUCT</name>
<feature type="domain" description="BMERB" evidence="2">
    <location>
        <begin position="1"/>
        <end position="86"/>
    </location>
</feature>
<dbReference type="EMBL" id="KV924112">
    <property type="protein sequence ID" value="PIO40044.1"/>
    <property type="molecule type" value="Genomic_DNA"/>
</dbReference>